<protein>
    <submittedName>
        <fullName evidence="1">Uncharacterized protein</fullName>
    </submittedName>
</protein>
<evidence type="ECO:0000313" key="1">
    <source>
        <dbReference type="EMBL" id="KAH9371419.1"/>
    </source>
</evidence>
<dbReference type="EMBL" id="JABSTR010000005">
    <property type="protein sequence ID" value="KAH9371419.1"/>
    <property type="molecule type" value="Genomic_DNA"/>
</dbReference>
<dbReference type="AlphaFoldDB" id="A0A9J6G8D5"/>
<keyword evidence="2" id="KW-1185">Reference proteome</keyword>
<gene>
    <name evidence="1" type="ORF">HPB48_019487</name>
</gene>
<organism evidence="1 2">
    <name type="scientific">Haemaphysalis longicornis</name>
    <name type="common">Bush tick</name>
    <dbReference type="NCBI Taxonomy" id="44386"/>
    <lineage>
        <taxon>Eukaryota</taxon>
        <taxon>Metazoa</taxon>
        <taxon>Ecdysozoa</taxon>
        <taxon>Arthropoda</taxon>
        <taxon>Chelicerata</taxon>
        <taxon>Arachnida</taxon>
        <taxon>Acari</taxon>
        <taxon>Parasitiformes</taxon>
        <taxon>Ixodida</taxon>
        <taxon>Ixodoidea</taxon>
        <taxon>Ixodidae</taxon>
        <taxon>Haemaphysalinae</taxon>
        <taxon>Haemaphysalis</taxon>
    </lineage>
</organism>
<comment type="caution">
    <text evidence="1">The sequence shown here is derived from an EMBL/GenBank/DDBJ whole genome shotgun (WGS) entry which is preliminary data.</text>
</comment>
<evidence type="ECO:0000313" key="2">
    <source>
        <dbReference type="Proteomes" id="UP000821853"/>
    </source>
</evidence>
<dbReference type="Proteomes" id="UP000821853">
    <property type="component" value="Chromosome 3"/>
</dbReference>
<proteinExistence type="predicted"/>
<accession>A0A9J6G8D5</accession>
<name>A0A9J6G8D5_HAELO</name>
<sequence>MLRRVVSKIQGLKEREQARQSLWRERITFLAPCLLLNKGYAQLLDVIIPKAAKQDIGVYMSESWKLVCIMGRRTH</sequence>
<reference evidence="1 2" key="1">
    <citation type="journal article" date="2020" name="Cell">
        <title>Large-Scale Comparative Analyses of Tick Genomes Elucidate Their Genetic Diversity and Vector Capacities.</title>
        <authorList>
            <consortium name="Tick Genome and Microbiome Consortium (TIGMIC)"/>
            <person name="Jia N."/>
            <person name="Wang J."/>
            <person name="Shi W."/>
            <person name="Du L."/>
            <person name="Sun Y."/>
            <person name="Zhan W."/>
            <person name="Jiang J.F."/>
            <person name="Wang Q."/>
            <person name="Zhang B."/>
            <person name="Ji P."/>
            <person name="Bell-Sakyi L."/>
            <person name="Cui X.M."/>
            <person name="Yuan T.T."/>
            <person name="Jiang B.G."/>
            <person name="Yang W.F."/>
            <person name="Lam T.T."/>
            <person name="Chang Q.C."/>
            <person name="Ding S.J."/>
            <person name="Wang X.J."/>
            <person name="Zhu J.G."/>
            <person name="Ruan X.D."/>
            <person name="Zhao L."/>
            <person name="Wei J.T."/>
            <person name="Ye R.Z."/>
            <person name="Que T.C."/>
            <person name="Du C.H."/>
            <person name="Zhou Y.H."/>
            <person name="Cheng J.X."/>
            <person name="Dai P.F."/>
            <person name="Guo W.B."/>
            <person name="Han X.H."/>
            <person name="Huang E.J."/>
            <person name="Li L.F."/>
            <person name="Wei W."/>
            <person name="Gao Y.C."/>
            <person name="Liu J.Z."/>
            <person name="Shao H.Z."/>
            <person name="Wang X."/>
            <person name="Wang C.C."/>
            <person name="Yang T.C."/>
            <person name="Huo Q.B."/>
            <person name="Li W."/>
            <person name="Chen H.Y."/>
            <person name="Chen S.E."/>
            <person name="Zhou L.G."/>
            <person name="Ni X.B."/>
            <person name="Tian J.H."/>
            <person name="Sheng Y."/>
            <person name="Liu T."/>
            <person name="Pan Y.S."/>
            <person name="Xia L.Y."/>
            <person name="Li J."/>
            <person name="Zhao F."/>
            <person name="Cao W.C."/>
        </authorList>
    </citation>
    <scope>NUCLEOTIDE SEQUENCE [LARGE SCALE GENOMIC DNA]</scope>
    <source>
        <strain evidence="1">HaeL-2018</strain>
    </source>
</reference>
<dbReference type="VEuPathDB" id="VectorBase:HLOH_047463"/>